<evidence type="ECO:0000256" key="3">
    <source>
        <dbReference type="ARBA" id="ARBA00022801"/>
    </source>
</evidence>
<dbReference type="GO" id="GO:0006508">
    <property type="term" value="P:proteolysis"/>
    <property type="evidence" value="ECO:0007669"/>
    <property type="project" value="UniProtKB-KW"/>
</dbReference>
<dbReference type="PROSITE" id="PS00139">
    <property type="entry name" value="THIOL_PROTEASE_CYS"/>
    <property type="match status" value="1"/>
</dbReference>
<keyword evidence="9" id="KW-1185">Reference proteome</keyword>
<dbReference type="CDD" id="cd02248">
    <property type="entry name" value="Peptidase_C1A"/>
    <property type="match status" value="1"/>
</dbReference>
<keyword evidence="5" id="KW-0865">Zymogen</keyword>
<feature type="domain" description="Peptidase C1A papain C-terminal" evidence="7">
    <location>
        <begin position="91"/>
        <end position="307"/>
    </location>
</feature>
<dbReference type="Proteomes" id="UP001075354">
    <property type="component" value="Chromosome 11"/>
</dbReference>
<dbReference type="Gene3D" id="3.90.70.10">
    <property type="entry name" value="Cysteine proteinases"/>
    <property type="match status" value="1"/>
</dbReference>
<keyword evidence="6" id="KW-1015">Disulfide bond</keyword>
<dbReference type="InterPro" id="IPR013201">
    <property type="entry name" value="Prot_inhib_I29"/>
</dbReference>
<evidence type="ECO:0000256" key="4">
    <source>
        <dbReference type="ARBA" id="ARBA00022807"/>
    </source>
</evidence>
<dbReference type="SUPFAM" id="SSF54001">
    <property type="entry name" value="Cysteine proteinases"/>
    <property type="match status" value="1"/>
</dbReference>
<dbReference type="InterPro" id="IPR038765">
    <property type="entry name" value="Papain-like_cys_pep_sf"/>
</dbReference>
<sequence length="309" mass="34602">MLGRGGRALNLNSDIHSDEDRMNMFLARKQAIDEHNKNSKTFKRALNNFADMSPQEVVARHTGLVLANRKPKGSGYDGRGLGRALGFGASLPRRFDWRDRGALTEPRNQGSCGCCWAFAATAAMEAKNFIRTKRLVALSEQNLLDCDTINDKCEGGTPWDAFDWIQSNGGQEENEKYPYEVLPDRCRQDRGRLWRLQVRGYMSVVPASEDNVMAALIAEGPLTVAVNAVLASFQDYQEGVYSDPECSAADEFLHHSMVLVGYGDDPWDGPYWTLRNSWGRDWGEAGYIRVSRLNNLCGVMTYVVFPSLD</sequence>
<dbReference type="InterPro" id="IPR025660">
    <property type="entry name" value="Pept_his_AS"/>
</dbReference>
<organism evidence="8 9">
    <name type="scientific">Megalurothrips usitatus</name>
    <name type="common">bean blossom thrips</name>
    <dbReference type="NCBI Taxonomy" id="439358"/>
    <lineage>
        <taxon>Eukaryota</taxon>
        <taxon>Metazoa</taxon>
        <taxon>Ecdysozoa</taxon>
        <taxon>Arthropoda</taxon>
        <taxon>Hexapoda</taxon>
        <taxon>Insecta</taxon>
        <taxon>Pterygota</taxon>
        <taxon>Neoptera</taxon>
        <taxon>Paraneoptera</taxon>
        <taxon>Thysanoptera</taxon>
        <taxon>Terebrantia</taxon>
        <taxon>Thripoidea</taxon>
        <taxon>Thripidae</taxon>
        <taxon>Megalurothrips</taxon>
    </lineage>
</organism>
<comment type="similarity">
    <text evidence="1">Belongs to the peptidase C1 family.</text>
</comment>
<evidence type="ECO:0000256" key="1">
    <source>
        <dbReference type="ARBA" id="ARBA00008455"/>
    </source>
</evidence>
<dbReference type="InterPro" id="IPR025661">
    <property type="entry name" value="Pept_asp_AS"/>
</dbReference>
<dbReference type="SMART" id="SM00645">
    <property type="entry name" value="Pept_C1"/>
    <property type="match status" value="1"/>
</dbReference>
<dbReference type="EMBL" id="JAPTSV010000011">
    <property type="protein sequence ID" value="KAJ1522708.1"/>
    <property type="molecule type" value="Genomic_DNA"/>
</dbReference>
<dbReference type="FunFam" id="3.90.70.10:FF:000332">
    <property type="entry name" value="Cathepsin L1"/>
    <property type="match status" value="1"/>
</dbReference>
<evidence type="ECO:0000313" key="9">
    <source>
        <dbReference type="Proteomes" id="UP001075354"/>
    </source>
</evidence>
<dbReference type="PROSITE" id="PS00640">
    <property type="entry name" value="THIOL_PROTEASE_ASN"/>
    <property type="match status" value="1"/>
</dbReference>
<evidence type="ECO:0000256" key="5">
    <source>
        <dbReference type="ARBA" id="ARBA00023145"/>
    </source>
</evidence>
<keyword evidence="2" id="KW-0645">Protease</keyword>
<dbReference type="PRINTS" id="PR00705">
    <property type="entry name" value="PAPAIN"/>
</dbReference>
<dbReference type="GO" id="GO:0008234">
    <property type="term" value="F:cysteine-type peptidase activity"/>
    <property type="evidence" value="ECO:0007669"/>
    <property type="project" value="UniProtKB-KW"/>
</dbReference>
<accession>A0AAV7X9P3</accession>
<keyword evidence="4" id="KW-0788">Thiol protease</keyword>
<name>A0AAV7X9P3_9NEOP</name>
<evidence type="ECO:0000259" key="7">
    <source>
        <dbReference type="SMART" id="SM00645"/>
    </source>
</evidence>
<dbReference type="InterPro" id="IPR000169">
    <property type="entry name" value="Pept_cys_AS"/>
</dbReference>
<gene>
    <name evidence="8" type="ORF">ONE63_001868</name>
</gene>
<comment type="caution">
    <text evidence="8">The sequence shown here is derived from an EMBL/GenBank/DDBJ whole genome shotgun (WGS) entry which is preliminary data.</text>
</comment>
<proteinExistence type="inferred from homology"/>
<dbReference type="AlphaFoldDB" id="A0AAV7X9P3"/>
<evidence type="ECO:0000256" key="2">
    <source>
        <dbReference type="ARBA" id="ARBA00022670"/>
    </source>
</evidence>
<dbReference type="Pfam" id="PF08246">
    <property type="entry name" value="Inhibitor_I29"/>
    <property type="match status" value="1"/>
</dbReference>
<evidence type="ECO:0000256" key="6">
    <source>
        <dbReference type="ARBA" id="ARBA00023157"/>
    </source>
</evidence>
<dbReference type="Pfam" id="PF00112">
    <property type="entry name" value="Peptidase_C1"/>
    <property type="match status" value="1"/>
</dbReference>
<protein>
    <recommendedName>
        <fullName evidence="7">Peptidase C1A papain C-terminal domain-containing protein</fullName>
    </recommendedName>
</protein>
<dbReference type="InterPro" id="IPR013128">
    <property type="entry name" value="Peptidase_C1A"/>
</dbReference>
<keyword evidence="3" id="KW-0378">Hydrolase</keyword>
<reference evidence="8" key="1">
    <citation type="submission" date="2022-12" db="EMBL/GenBank/DDBJ databases">
        <title>Chromosome-level genome assembly of the bean flower thrips Megalurothrips usitatus.</title>
        <authorList>
            <person name="Ma L."/>
            <person name="Liu Q."/>
            <person name="Li H."/>
            <person name="Cai W."/>
        </authorList>
    </citation>
    <scope>NUCLEOTIDE SEQUENCE</scope>
    <source>
        <strain evidence="8">Cailab_2022a</strain>
    </source>
</reference>
<evidence type="ECO:0000313" key="8">
    <source>
        <dbReference type="EMBL" id="KAJ1522708.1"/>
    </source>
</evidence>
<dbReference type="InterPro" id="IPR039417">
    <property type="entry name" value="Peptidase_C1A_papain-like"/>
</dbReference>
<dbReference type="PROSITE" id="PS00639">
    <property type="entry name" value="THIOL_PROTEASE_HIS"/>
    <property type="match status" value="1"/>
</dbReference>
<dbReference type="PANTHER" id="PTHR12411">
    <property type="entry name" value="CYSTEINE PROTEASE FAMILY C1-RELATED"/>
    <property type="match status" value="1"/>
</dbReference>
<dbReference type="InterPro" id="IPR000668">
    <property type="entry name" value="Peptidase_C1A_C"/>
</dbReference>